<dbReference type="RefSeq" id="WP_116650044.1">
    <property type="nucleotide sequence ID" value="NZ_QUZK01000022.1"/>
</dbReference>
<dbReference type="NCBIfam" id="TIGR00050">
    <property type="entry name" value="rRNA_methyl_1"/>
    <property type="match status" value="1"/>
</dbReference>
<comment type="catalytic activity">
    <reaction evidence="5">
        <text>uridine(32) in tRNA + S-adenosyl-L-methionine = 2'-O-methyluridine(32) in tRNA + S-adenosyl-L-homocysteine + H(+)</text>
        <dbReference type="Rhea" id="RHEA:42936"/>
        <dbReference type="Rhea" id="RHEA-COMP:10107"/>
        <dbReference type="Rhea" id="RHEA-COMP:10290"/>
        <dbReference type="ChEBI" id="CHEBI:15378"/>
        <dbReference type="ChEBI" id="CHEBI:57856"/>
        <dbReference type="ChEBI" id="CHEBI:59789"/>
        <dbReference type="ChEBI" id="CHEBI:65315"/>
        <dbReference type="ChEBI" id="CHEBI:74478"/>
        <dbReference type="EC" id="2.1.1.200"/>
    </reaction>
</comment>
<keyword evidence="5" id="KW-0819">tRNA processing</keyword>
<organism evidence="7 8">
    <name type="scientific">Wenzhouxiangella sediminis</name>
    <dbReference type="NCBI Taxonomy" id="1792836"/>
    <lineage>
        <taxon>Bacteria</taxon>
        <taxon>Pseudomonadati</taxon>
        <taxon>Pseudomonadota</taxon>
        <taxon>Gammaproteobacteria</taxon>
        <taxon>Chromatiales</taxon>
        <taxon>Wenzhouxiangellaceae</taxon>
        <taxon>Wenzhouxiangella</taxon>
    </lineage>
</organism>
<sequence length="250" mass="27325">MTNPASNIRVVLVGTTHPGNIGATARAMKVMGLDRLYLVSPSGFPSGEATARASHADDILARAVVVDDFMQAIAGCPLVLGTSGKLWSLPQPAVDPRTAAARAVAEAGNHEVALVFGREKTGLHVEEIKHCHSLISIPTSETYGSLNLAQAVQILAYEVHLAMIGGAPGETPPSDWDPVEPERLEFFFKRLEESLLAIRFLNPRQPKRLMQRLRRLYLRARPDENELNILNGIVSHTLGVAREREDESDR</sequence>
<evidence type="ECO:0000313" key="7">
    <source>
        <dbReference type="EMBL" id="RFF31196.1"/>
    </source>
</evidence>
<keyword evidence="2 5" id="KW-0489">Methyltransferase</keyword>
<evidence type="ECO:0000313" key="8">
    <source>
        <dbReference type="Proteomes" id="UP000260351"/>
    </source>
</evidence>
<dbReference type="Gene3D" id="1.10.8.590">
    <property type="match status" value="1"/>
</dbReference>
<feature type="domain" description="tRNA/rRNA methyltransferase SpoU type" evidence="6">
    <location>
        <begin position="8"/>
        <end position="157"/>
    </location>
</feature>
<dbReference type="OrthoDB" id="9806346at2"/>
<dbReference type="Gene3D" id="3.40.1280.10">
    <property type="match status" value="1"/>
</dbReference>
<dbReference type="SUPFAM" id="SSF75217">
    <property type="entry name" value="alpha/beta knot"/>
    <property type="match status" value="1"/>
</dbReference>
<dbReference type="FunFam" id="3.40.1280.10:FF:000006">
    <property type="entry name" value="Uncharacterized tRNA/rRNA methyltransferase HI_0380"/>
    <property type="match status" value="1"/>
</dbReference>
<dbReference type="InterPro" id="IPR029028">
    <property type="entry name" value="Alpha/beta_knot_MTases"/>
</dbReference>
<proteinExistence type="inferred from homology"/>
<dbReference type="CDD" id="cd18093">
    <property type="entry name" value="SpoU-like_TrmJ"/>
    <property type="match status" value="1"/>
</dbReference>
<comment type="subunit">
    <text evidence="5">Homodimer.</text>
</comment>
<dbReference type="GO" id="GO:0003723">
    <property type="term" value="F:RNA binding"/>
    <property type="evidence" value="ECO:0007669"/>
    <property type="project" value="InterPro"/>
</dbReference>
<dbReference type="InterPro" id="IPR001537">
    <property type="entry name" value="SpoU_MeTrfase"/>
</dbReference>
<accession>A0A3E1KBA2</accession>
<gene>
    <name evidence="5" type="primary">trmJ</name>
    <name evidence="7" type="ORF">DZC52_05085</name>
</gene>
<dbReference type="PANTHER" id="PTHR42786:SF2">
    <property type="entry name" value="TRNA (CYTIDINE_URIDINE-2'-O-)-METHYLTRANSFERASE TRMJ"/>
    <property type="match status" value="1"/>
</dbReference>
<dbReference type="PIRSF" id="PIRSF004808">
    <property type="entry name" value="LasT"/>
    <property type="match status" value="1"/>
</dbReference>
<keyword evidence="3 7" id="KW-0808">Transferase</keyword>
<evidence type="ECO:0000256" key="3">
    <source>
        <dbReference type="ARBA" id="ARBA00022679"/>
    </source>
</evidence>
<dbReference type="InterPro" id="IPR029026">
    <property type="entry name" value="tRNA_m1G_MTases_N"/>
</dbReference>
<dbReference type="InterPro" id="IPR004384">
    <property type="entry name" value="RNA_MeTrfase_TrmJ/LasT"/>
</dbReference>
<keyword evidence="8" id="KW-1185">Reference proteome</keyword>
<dbReference type="Pfam" id="PF00588">
    <property type="entry name" value="SpoU_methylase"/>
    <property type="match status" value="1"/>
</dbReference>
<evidence type="ECO:0000256" key="4">
    <source>
        <dbReference type="ARBA" id="ARBA00022691"/>
    </source>
</evidence>
<evidence type="ECO:0000259" key="6">
    <source>
        <dbReference type="Pfam" id="PF00588"/>
    </source>
</evidence>
<comment type="function">
    <text evidence="5">Catalyzes the formation of 2'O-methylated cytidine (Cm32) or 2'O-methylated uridine (Um32) at position 32 in tRNA.</text>
</comment>
<dbReference type="GO" id="GO:0160206">
    <property type="term" value="F:tRNA (cytidine(32)/uridine(32)-2'-O)-methyltransferase activity"/>
    <property type="evidence" value="ECO:0007669"/>
    <property type="project" value="UniProtKB-EC"/>
</dbReference>
<comment type="similarity">
    <text evidence="1">Belongs to the class IV-like SAM-binding methyltransferase superfamily. RNA methyltransferase TrmH family.</text>
</comment>
<evidence type="ECO:0000256" key="1">
    <source>
        <dbReference type="ARBA" id="ARBA00007228"/>
    </source>
</evidence>
<dbReference type="PANTHER" id="PTHR42786">
    <property type="entry name" value="TRNA/RRNA METHYLTRANSFERASE"/>
    <property type="match status" value="1"/>
</dbReference>
<keyword evidence="4 5" id="KW-0949">S-adenosyl-L-methionine</keyword>
<dbReference type="GO" id="GO:0106339">
    <property type="term" value="F:tRNA (cytidine(32)-2'-O)-methyltransferase activity"/>
    <property type="evidence" value="ECO:0007669"/>
    <property type="project" value="RHEA"/>
</dbReference>
<dbReference type="EC" id="2.1.1.200" evidence="5"/>
<comment type="caution">
    <text evidence="7">The sequence shown here is derived from an EMBL/GenBank/DDBJ whole genome shotgun (WGS) entry which is preliminary data.</text>
</comment>
<reference evidence="7 8" key="1">
    <citation type="submission" date="2018-08" db="EMBL/GenBank/DDBJ databases">
        <title>Wenzhouxiangella salilacus sp. nov., a novel bacterium isolated from a saline lake in Xinjiang Province, China.</title>
        <authorList>
            <person name="Han S."/>
        </authorList>
    </citation>
    <scope>NUCLEOTIDE SEQUENCE [LARGE SCALE GENOMIC DNA]</scope>
    <source>
        <strain evidence="7 8">XDB06</strain>
    </source>
</reference>
<dbReference type="EMBL" id="QUZK01000022">
    <property type="protein sequence ID" value="RFF31196.1"/>
    <property type="molecule type" value="Genomic_DNA"/>
</dbReference>
<dbReference type="Proteomes" id="UP000260351">
    <property type="component" value="Unassembled WGS sequence"/>
</dbReference>
<comment type="catalytic activity">
    <reaction evidence="5">
        <text>cytidine(32) in tRNA + S-adenosyl-L-methionine = 2'-O-methylcytidine(32) in tRNA + S-adenosyl-L-homocysteine + H(+)</text>
        <dbReference type="Rhea" id="RHEA:42932"/>
        <dbReference type="Rhea" id="RHEA-COMP:10288"/>
        <dbReference type="Rhea" id="RHEA-COMP:10289"/>
        <dbReference type="ChEBI" id="CHEBI:15378"/>
        <dbReference type="ChEBI" id="CHEBI:57856"/>
        <dbReference type="ChEBI" id="CHEBI:59789"/>
        <dbReference type="ChEBI" id="CHEBI:74495"/>
        <dbReference type="ChEBI" id="CHEBI:82748"/>
        <dbReference type="EC" id="2.1.1.200"/>
    </reaction>
</comment>
<dbReference type="GO" id="GO:0002128">
    <property type="term" value="P:tRNA nucleoside ribose methylation"/>
    <property type="evidence" value="ECO:0007669"/>
    <property type="project" value="TreeGrafter"/>
</dbReference>
<evidence type="ECO:0000256" key="2">
    <source>
        <dbReference type="ARBA" id="ARBA00022603"/>
    </source>
</evidence>
<dbReference type="GO" id="GO:0005829">
    <property type="term" value="C:cytosol"/>
    <property type="evidence" value="ECO:0007669"/>
    <property type="project" value="TreeGrafter"/>
</dbReference>
<evidence type="ECO:0000256" key="5">
    <source>
        <dbReference type="RuleBase" id="RU362024"/>
    </source>
</evidence>
<dbReference type="AlphaFoldDB" id="A0A3E1KBA2"/>
<comment type="subcellular location">
    <subcellularLocation>
        <location evidence="5">Cytoplasm</location>
    </subcellularLocation>
</comment>
<keyword evidence="5" id="KW-0963">Cytoplasm</keyword>
<name>A0A3E1KBA2_9GAMM</name>
<protein>
    <recommendedName>
        <fullName evidence="5">tRNA (cytidine/uridine-2'-O-)-methyltransferase TrmJ</fullName>
        <ecNumber evidence="5">2.1.1.200</ecNumber>
    </recommendedName>
    <alternativeName>
        <fullName evidence="5">tRNA (cytidine(32)/uridine(32)-2'-O)-methyltransferase</fullName>
    </alternativeName>
    <alternativeName>
        <fullName evidence="5">tRNA Cm32/Um32 methyltransferase</fullName>
    </alternativeName>
</protein>